<accession>A0A545TL22</accession>
<reference evidence="2 3" key="1">
    <citation type="submission" date="2019-06" db="EMBL/GenBank/DDBJ databases">
        <title>Whole genome sequence for Rhodospirillaceae sp. R148.</title>
        <authorList>
            <person name="Wang G."/>
        </authorList>
    </citation>
    <scope>NUCLEOTIDE SEQUENCE [LARGE SCALE GENOMIC DNA]</scope>
    <source>
        <strain evidence="2 3">R148</strain>
    </source>
</reference>
<dbReference type="EMBL" id="VHSH01000007">
    <property type="protein sequence ID" value="TQV77898.1"/>
    <property type="molecule type" value="Genomic_DNA"/>
</dbReference>
<keyword evidence="3" id="KW-1185">Reference proteome</keyword>
<dbReference type="SUPFAM" id="SSF54427">
    <property type="entry name" value="NTF2-like"/>
    <property type="match status" value="1"/>
</dbReference>
<gene>
    <name evidence="2" type="ORF">FKG95_20365</name>
</gene>
<dbReference type="RefSeq" id="WP_142898241.1">
    <property type="nucleotide sequence ID" value="NZ_ML660058.1"/>
</dbReference>
<dbReference type="AlphaFoldDB" id="A0A545TL22"/>
<name>A0A545TL22_9PROT</name>
<organism evidence="2 3">
    <name type="scientific">Denitrobaculum tricleocarpae</name>
    <dbReference type="NCBI Taxonomy" id="2591009"/>
    <lineage>
        <taxon>Bacteria</taxon>
        <taxon>Pseudomonadati</taxon>
        <taxon>Pseudomonadota</taxon>
        <taxon>Alphaproteobacteria</taxon>
        <taxon>Rhodospirillales</taxon>
        <taxon>Rhodospirillaceae</taxon>
        <taxon>Denitrobaculum</taxon>
    </lineage>
</organism>
<protein>
    <recommendedName>
        <fullName evidence="4">SnoaL-like domain-containing protein</fullName>
    </recommendedName>
</protein>
<proteinExistence type="predicted"/>
<dbReference type="Proteomes" id="UP000315252">
    <property type="component" value="Unassembled WGS sequence"/>
</dbReference>
<dbReference type="Gene3D" id="3.10.450.50">
    <property type="match status" value="1"/>
</dbReference>
<feature type="chain" id="PRO_5021841818" description="SnoaL-like domain-containing protein" evidence="1">
    <location>
        <begin position="26"/>
        <end position="196"/>
    </location>
</feature>
<evidence type="ECO:0008006" key="4">
    <source>
        <dbReference type="Google" id="ProtNLM"/>
    </source>
</evidence>
<evidence type="ECO:0000256" key="1">
    <source>
        <dbReference type="SAM" id="SignalP"/>
    </source>
</evidence>
<keyword evidence="1" id="KW-0732">Signal</keyword>
<sequence length="196" mass="22125">MTVRSIRFLATASAAFLAFSLDVAAQERDPFAPPTRSQDQGFIYRNTIPKDFETHIIVNNEADRARAERIIEFYEVLSTRPTIESVADYVSDRYIQHSTMLPNGRQPLAMLFKGSVDEYPVAIDVHKVIVVGNSAMAHVNFRNLDNDSPEDMGMAAVDMYLFDNEGKITEHWDVLQLVPSHAPNPNGMFVTLFEED</sequence>
<evidence type="ECO:0000313" key="2">
    <source>
        <dbReference type="EMBL" id="TQV77898.1"/>
    </source>
</evidence>
<comment type="caution">
    <text evidence="2">The sequence shown here is derived from an EMBL/GenBank/DDBJ whole genome shotgun (WGS) entry which is preliminary data.</text>
</comment>
<evidence type="ECO:0000313" key="3">
    <source>
        <dbReference type="Proteomes" id="UP000315252"/>
    </source>
</evidence>
<feature type="signal peptide" evidence="1">
    <location>
        <begin position="1"/>
        <end position="25"/>
    </location>
</feature>
<dbReference type="InterPro" id="IPR032710">
    <property type="entry name" value="NTF2-like_dom_sf"/>
</dbReference>
<dbReference type="OrthoDB" id="8849037at2"/>